<keyword evidence="4" id="KW-1185">Reference proteome</keyword>
<feature type="region of interest" description="Disordered" evidence="2">
    <location>
        <begin position="230"/>
        <end position="280"/>
    </location>
</feature>
<reference evidence="3 4" key="1">
    <citation type="submission" date="2023-07" db="EMBL/GenBank/DDBJ databases">
        <title>Sorghum-associated microbial communities from plants grown in Nebraska, USA.</title>
        <authorList>
            <person name="Schachtman D."/>
        </authorList>
    </citation>
    <scope>NUCLEOTIDE SEQUENCE [LARGE SCALE GENOMIC DNA]</scope>
    <source>
        <strain evidence="3 4">BE332</strain>
    </source>
</reference>
<evidence type="ECO:0000256" key="2">
    <source>
        <dbReference type="SAM" id="MobiDB-lite"/>
    </source>
</evidence>
<dbReference type="Gene3D" id="1.25.40.10">
    <property type="entry name" value="Tetratricopeptide repeat domain"/>
    <property type="match status" value="1"/>
</dbReference>
<accession>A0ABU0EJT6</accession>
<protein>
    <submittedName>
        <fullName evidence="3">Tetratricopeptide (TPR) repeat protein</fullName>
    </submittedName>
</protein>
<feature type="compositionally biased region" description="Basic and acidic residues" evidence="2">
    <location>
        <begin position="263"/>
        <end position="274"/>
    </location>
</feature>
<keyword evidence="1" id="KW-0802">TPR repeat</keyword>
<feature type="repeat" description="TPR" evidence="1">
    <location>
        <begin position="96"/>
        <end position="129"/>
    </location>
</feature>
<comment type="caution">
    <text evidence="3">The sequence shown here is derived from an EMBL/GenBank/DDBJ whole genome shotgun (WGS) entry which is preliminary data.</text>
</comment>
<dbReference type="EMBL" id="JAUSVB010000006">
    <property type="protein sequence ID" value="MDQ0375555.1"/>
    <property type="molecule type" value="Genomic_DNA"/>
</dbReference>
<dbReference type="SMART" id="SM00028">
    <property type="entry name" value="TPR"/>
    <property type="match status" value="2"/>
</dbReference>
<dbReference type="Proteomes" id="UP001239626">
    <property type="component" value="Unassembled WGS sequence"/>
</dbReference>
<dbReference type="SUPFAM" id="SSF48452">
    <property type="entry name" value="TPR-like"/>
    <property type="match status" value="1"/>
</dbReference>
<dbReference type="RefSeq" id="WP_307494356.1">
    <property type="nucleotide sequence ID" value="NZ_JAUSVB010000006.1"/>
</dbReference>
<sequence>MDKPSLIFSLIAVALSIYGVVERHKAALRSTRTQLAALLVELNELNLTEVQTRTAWAEGAPGAGRDLGGALNFRRALIAEQATSLERMIRGRDVVPEEYSTLAYAYESLGDSDRALQLWEQAVDRATNSSVITQVACRRSLAGCRYMRGDIAGARESIEAALALLPEHDRGWLDRVETLLELADMERRAAPGGPQETQALERARFAETQIREPDLKSYAARVVAGYAGRAETEVGGPVTSPVRDADVLVGQSSSLDQSWSSGADRRAAERDRSAARARRR</sequence>
<dbReference type="PROSITE" id="PS50005">
    <property type="entry name" value="TPR"/>
    <property type="match status" value="1"/>
</dbReference>
<evidence type="ECO:0000313" key="4">
    <source>
        <dbReference type="Proteomes" id="UP001239626"/>
    </source>
</evidence>
<feature type="compositionally biased region" description="Low complexity" evidence="2">
    <location>
        <begin position="252"/>
        <end position="261"/>
    </location>
</feature>
<gene>
    <name evidence="3" type="ORF">J2X26_003893</name>
</gene>
<organism evidence="3 4">
    <name type="scientific">Cellulomonas humilata</name>
    <dbReference type="NCBI Taxonomy" id="144055"/>
    <lineage>
        <taxon>Bacteria</taxon>
        <taxon>Bacillati</taxon>
        <taxon>Actinomycetota</taxon>
        <taxon>Actinomycetes</taxon>
        <taxon>Micrococcales</taxon>
        <taxon>Cellulomonadaceae</taxon>
        <taxon>Cellulomonas</taxon>
    </lineage>
</organism>
<proteinExistence type="predicted"/>
<dbReference type="InterPro" id="IPR011990">
    <property type="entry name" value="TPR-like_helical_dom_sf"/>
</dbReference>
<evidence type="ECO:0000313" key="3">
    <source>
        <dbReference type="EMBL" id="MDQ0375555.1"/>
    </source>
</evidence>
<dbReference type="InterPro" id="IPR019734">
    <property type="entry name" value="TPR_rpt"/>
</dbReference>
<name>A0ABU0EJT6_9CELL</name>
<evidence type="ECO:0000256" key="1">
    <source>
        <dbReference type="PROSITE-ProRule" id="PRU00339"/>
    </source>
</evidence>